<dbReference type="EMBL" id="CP089982">
    <property type="protein sequence ID" value="WXA90339.1"/>
    <property type="molecule type" value="Genomic_DNA"/>
</dbReference>
<dbReference type="InterPro" id="IPR011701">
    <property type="entry name" value="MFS"/>
</dbReference>
<feature type="transmembrane region" description="Helical" evidence="4">
    <location>
        <begin position="294"/>
        <end position="312"/>
    </location>
</feature>
<gene>
    <name evidence="6" type="ORF">LZC95_28235</name>
</gene>
<evidence type="ECO:0000259" key="5">
    <source>
        <dbReference type="PROSITE" id="PS50850"/>
    </source>
</evidence>
<dbReference type="Gene3D" id="1.20.1250.20">
    <property type="entry name" value="MFS general substrate transporter like domains"/>
    <property type="match status" value="1"/>
</dbReference>
<feature type="transmembrane region" description="Helical" evidence="4">
    <location>
        <begin position="384"/>
        <end position="404"/>
    </location>
</feature>
<dbReference type="InterPro" id="IPR020846">
    <property type="entry name" value="MFS_dom"/>
</dbReference>
<name>A0ABZ2K0T1_9BACT</name>
<feature type="transmembrane region" description="Helical" evidence="4">
    <location>
        <begin position="163"/>
        <end position="181"/>
    </location>
</feature>
<evidence type="ECO:0000256" key="4">
    <source>
        <dbReference type="SAM" id="Phobius"/>
    </source>
</evidence>
<feature type="transmembrane region" description="Helical" evidence="4">
    <location>
        <begin position="234"/>
        <end position="255"/>
    </location>
</feature>
<sequence>MYLASRGGSGGAAVSRSVGALRATTSNVVALGLVSLVTDISSEMVTAVWPLYLVMGLGLSPLQFGALEGVSGATTALVRLLGGHFADRWRQLKLTAVVGYALSAASRLGCLWAGSSTSALGMALAADRAGKGIRTAPRDALISLSSTPDALGRAFGVHRAMDTVGAFLGPLAAMGILWASLNSFDAVFVTSFCVAVVGVLLMVSLVRDRKGPPAKAQSLGAMLALLRLKSFRRIVGWASLLGLVTMSDAFVYLILQRRWSVGAVWFPLMPLGSAAVYLLLAIPLGYLADRIGRWAVFLGGHCALLGALLVLLGPAHGIAFAAAALVLHGTFYAATDGVLMAAAGALLPEHGQASGMSLIQTGQATARMLSSVVFGWLWSRWDSHAAVLVMAAALAVVVLAAAIARPLRTENTS</sequence>
<dbReference type="PROSITE" id="PS50850">
    <property type="entry name" value="MFS"/>
    <property type="match status" value="1"/>
</dbReference>
<evidence type="ECO:0000256" key="2">
    <source>
        <dbReference type="ARBA" id="ARBA00022989"/>
    </source>
</evidence>
<feature type="domain" description="Major facilitator superfamily (MFS) profile" evidence="5">
    <location>
        <begin position="27"/>
        <end position="409"/>
    </location>
</feature>
<evidence type="ECO:0000313" key="7">
    <source>
        <dbReference type="Proteomes" id="UP001379533"/>
    </source>
</evidence>
<feature type="transmembrane region" description="Helical" evidence="4">
    <location>
        <begin position="187"/>
        <end position="206"/>
    </location>
</feature>
<dbReference type="Pfam" id="PF07690">
    <property type="entry name" value="MFS_1"/>
    <property type="match status" value="2"/>
</dbReference>
<evidence type="ECO:0000256" key="1">
    <source>
        <dbReference type="ARBA" id="ARBA00022692"/>
    </source>
</evidence>
<proteinExistence type="predicted"/>
<organism evidence="6 7">
    <name type="scientific">Pendulispora brunnea</name>
    <dbReference type="NCBI Taxonomy" id="2905690"/>
    <lineage>
        <taxon>Bacteria</taxon>
        <taxon>Pseudomonadati</taxon>
        <taxon>Myxococcota</taxon>
        <taxon>Myxococcia</taxon>
        <taxon>Myxococcales</taxon>
        <taxon>Sorangiineae</taxon>
        <taxon>Pendulisporaceae</taxon>
        <taxon>Pendulispora</taxon>
    </lineage>
</organism>
<dbReference type="PANTHER" id="PTHR23518">
    <property type="entry name" value="C-METHYLTRANSFERASE"/>
    <property type="match status" value="1"/>
</dbReference>
<evidence type="ECO:0000313" key="6">
    <source>
        <dbReference type="EMBL" id="WXA90339.1"/>
    </source>
</evidence>
<keyword evidence="3 4" id="KW-0472">Membrane</keyword>
<accession>A0ABZ2K0T1</accession>
<evidence type="ECO:0000256" key="3">
    <source>
        <dbReference type="ARBA" id="ARBA00023136"/>
    </source>
</evidence>
<feature type="transmembrane region" description="Helical" evidence="4">
    <location>
        <begin position="318"/>
        <end position="346"/>
    </location>
</feature>
<dbReference type="PANTHER" id="PTHR23518:SF2">
    <property type="entry name" value="MAJOR FACILITATOR SUPERFAMILY TRANSPORTER"/>
    <property type="match status" value="1"/>
</dbReference>
<dbReference type="SUPFAM" id="SSF103473">
    <property type="entry name" value="MFS general substrate transporter"/>
    <property type="match status" value="1"/>
</dbReference>
<dbReference type="Proteomes" id="UP001379533">
    <property type="component" value="Chromosome"/>
</dbReference>
<keyword evidence="2 4" id="KW-1133">Transmembrane helix</keyword>
<reference evidence="6 7" key="1">
    <citation type="submission" date="2021-12" db="EMBL/GenBank/DDBJ databases">
        <title>Discovery of the Pendulisporaceae a myxobacterial family with distinct sporulation behavior and unique specialized metabolism.</title>
        <authorList>
            <person name="Garcia R."/>
            <person name="Popoff A."/>
            <person name="Bader C.D."/>
            <person name="Loehr J."/>
            <person name="Walesch S."/>
            <person name="Walt C."/>
            <person name="Boldt J."/>
            <person name="Bunk B."/>
            <person name="Haeckl F.J.F.P.J."/>
            <person name="Gunesch A.P."/>
            <person name="Birkelbach J."/>
            <person name="Nuebel U."/>
            <person name="Pietschmann T."/>
            <person name="Bach T."/>
            <person name="Mueller R."/>
        </authorList>
    </citation>
    <scope>NUCLEOTIDE SEQUENCE [LARGE SCALE GENOMIC DNA]</scope>
    <source>
        <strain evidence="6 7">MSr12523</strain>
    </source>
</reference>
<dbReference type="RefSeq" id="WP_394840952.1">
    <property type="nucleotide sequence ID" value="NZ_CP089982.1"/>
</dbReference>
<keyword evidence="1 4" id="KW-0812">Transmembrane</keyword>
<keyword evidence="7" id="KW-1185">Reference proteome</keyword>
<protein>
    <submittedName>
        <fullName evidence="6">MFS transporter</fullName>
    </submittedName>
</protein>
<dbReference type="CDD" id="cd17370">
    <property type="entry name" value="MFS_MJ1317_like"/>
    <property type="match status" value="1"/>
</dbReference>
<feature type="transmembrane region" description="Helical" evidence="4">
    <location>
        <begin position="261"/>
        <end position="282"/>
    </location>
</feature>
<dbReference type="InterPro" id="IPR036259">
    <property type="entry name" value="MFS_trans_sf"/>
</dbReference>